<dbReference type="NCBIfam" id="TIGR00871">
    <property type="entry name" value="zwf"/>
    <property type="match status" value="1"/>
</dbReference>
<comment type="function">
    <text evidence="1">Cytosolic glucose-6-phosphate dehydrogenase that catalyzes the first and rate-limiting step of the oxidative branch within the pentose phosphate pathway/shunt, an alternative route to glycolysis for the dissimilation of carbohydrates and a major source of reducing power and metabolic intermediates for fatty acid and nucleic acid biosynthetic processes.</text>
</comment>
<dbReference type="Pfam" id="PF00479">
    <property type="entry name" value="G6PD_N"/>
    <property type="match status" value="1"/>
</dbReference>
<evidence type="ECO:0000256" key="3">
    <source>
        <dbReference type="ARBA" id="ARBA00009975"/>
    </source>
</evidence>
<protein>
    <recommendedName>
        <fullName evidence="5 11">Glucose-6-phosphate 1-dehydrogenase</fullName>
        <ecNumber evidence="4 11">1.1.1.49</ecNumber>
    </recommendedName>
</protein>
<dbReference type="GO" id="GO:0009051">
    <property type="term" value="P:pentose-phosphate shunt, oxidative branch"/>
    <property type="evidence" value="ECO:0007669"/>
    <property type="project" value="TreeGrafter"/>
</dbReference>
<evidence type="ECO:0000259" key="13">
    <source>
        <dbReference type="Pfam" id="PF00479"/>
    </source>
</evidence>
<dbReference type="InterPro" id="IPR036291">
    <property type="entry name" value="NAD(P)-bd_dom_sf"/>
</dbReference>
<dbReference type="Proteomes" id="UP000616769">
    <property type="component" value="Unassembled WGS sequence"/>
</dbReference>
<evidence type="ECO:0000256" key="10">
    <source>
        <dbReference type="ARBA" id="ARBA00047696"/>
    </source>
</evidence>
<evidence type="ECO:0000259" key="14">
    <source>
        <dbReference type="Pfam" id="PF02781"/>
    </source>
</evidence>
<feature type="domain" description="Glucose-6-phosphate dehydrogenase NAD-binding" evidence="13">
    <location>
        <begin position="56"/>
        <end position="239"/>
    </location>
</feature>
<dbReference type="EC" id="1.1.1.49" evidence="4 11"/>
<feature type="domain" description="Glucose-6-phosphate dehydrogenase C-terminal" evidence="14">
    <location>
        <begin position="241"/>
        <end position="531"/>
    </location>
</feature>
<comment type="caution">
    <text evidence="15">The sequence shown here is derived from an EMBL/GenBank/DDBJ whole genome shotgun (WGS) entry which is preliminary data.</text>
</comment>
<gene>
    <name evidence="15" type="ORF">QR98_0015300</name>
</gene>
<evidence type="ECO:0000256" key="4">
    <source>
        <dbReference type="ARBA" id="ARBA00013019"/>
    </source>
</evidence>
<dbReference type="GO" id="GO:0050661">
    <property type="term" value="F:NADP binding"/>
    <property type="evidence" value="ECO:0007669"/>
    <property type="project" value="InterPro"/>
</dbReference>
<evidence type="ECO:0000256" key="12">
    <source>
        <dbReference type="SAM" id="MobiDB-lite"/>
    </source>
</evidence>
<dbReference type="GO" id="GO:0004345">
    <property type="term" value="F:glucose-6-phosphate dehydrogenase activity"/>
    <property type="evidence" value="ECO:0007669"/>
    <property type="project" value="UniProtKB-EC"/>
</dbReference>
<keyword evidence="7 11" id="KW-0521">NADP</keyword>
<feature type="compositionally biased region" description="Low complexity" evidence="12">
    <location>
        <begin position="1"/>
        <end position="26"/>
    </location>
</feature>
<comment type="catalytic activity">
    <reaction evidence="10">
        <text>D-glucose 6-phosphate + NADP(+) = 6-phospho-D-glucono-1,5-lactone + NADPH + H(+)</text>
        <dbReference type="Rhea" id="RHEA:15841"/>
        <dbReference type="ChEBI" id="CHEBI:15378"/>
        <dbReference type="ChEBI" id="CHEBI:57783"/>
        <dbReference type="ChEBI" id="CHEBI:57955"/>
        <dbReference type="ChEBI" id="CHEBI:58349"/>
        <dbReference type="ChEBI" id="CHEBI:61548"/>
        <dbReference type="EC" id="1.1.1.49"/>
    </reaction>
    <physiologicalReaction direction="left-to-right" evidence="10">
        <dbReference type="Rhea" id="RHEA:15842"/>
    </physiologicalReaction>
</comment>
<keyword evidence="9 11" id="KW-0119">Carbohydrate metabolism</keyword>
<dbReference type="InterPro" id="IPR019796">
    <property type="entry name" value="G6P_DH_AS"/>
</dbReference>
<evidence type="ECO:0000313" key="15">
    <source>
        <dbReference type="EMBL" id="KPM03100.1"/>
    </source>
</evidence>
<evidence type="ECO:0000256" key="5">
    <source>
        <dbReference type="ARBA" id="ARBA00020444"/>
    </source>
</evidence>
<dbReference type="PANTHER" id="PTHR23429">
    <property type="entry name" value="GLUCOSE-6-PHOSPHATE 1-DEHYDROGENASE G6PD"/>
    <property type="match status" value="1"/>
</dbReference>
<evidence type="ECO:0000256" key="7">
    <source>
        <dbReference type="ARBA" id="ARBA00022857"/>
    </source>
</evidence>
<dbReference type="SUPFAM" id="SSF55347">
    <property type="entry name" value="Glyceraldehyde-3-phosphate dehydrogenase-like, C-terminal domain"/>
    <property type="match status" value="1"/>
</dbReference>
<dbReference type="EMBL" id="JXLN01004100">
    <property type="protein sequence ID" value="KPM03100.1"/>
    <property type="molecule type" value="Genomic_DNA"/>
</dbReference>
<evidence type="ECO:0000313" key="16">
    <source>
        <dbReference type="Proteomes" id="UP000616769"/>
    </source>
</evidence>
<dbReference type="AlphaFoldDB" id="A0A131ZYB3"/>
<sequence length="576" mass="67346">MVNDQHQLNQSSAQQQQQKQQQQQNDDVLDDHCSQEIINLMKETLNYQTGAHHTFVIFGASICILIESKLILVPSSNLRALYRDELMPMKTAIVGYARSKLSLERFYQRIGQHVKLRDQSENDLFKQFLLHNYYHAGSYDNDEDFRKLMHRVRELEQSEHEQANRLFYLALPPNIFETATELINRHCWETKGWRRIIIEKPFGKDFDSSQKLSKHLQKLFAENEIYRIDHYLGKEMVQNLMILRFGNRIFSPIWNRENIAAVQILFKEPFGTYGRGGYFDRFGIIRDVMQNHLLQILCLVAMEKPLTTNAEDIRDEKVKVLRAMKTLTLDDVVLGQYVGNPKFDNEAKYSYVDDPTVPNDSLTATFALAKCQINNERWDGVPFFLRCGKALNERKAEIRIQFRDVSGDIFQGNCKRNELVIRVQPNEAVYIKLMTKEPGMTFRLSETELDLTYKNRYKDHHLPDAYERLLMDVFAGSQMHFVRSDELSEAWRIFTPLLKEIEEKKIVPLPYVYGTRGVKQADDFCLANGFKFYGTYRWFGSQSNESSVNNNSNLKNGAQRYEDDRRGKDIIASSKL</sequence>
<comment type="similarity">
    <text evidence="3 11">Belongs to the glucose-6-phosphate dehydrogenase family.</text>
</comment>
<accession>A0A131ZYB3</accession>
<dbReference type="HAMAP" id="MF_00966">
    <property type="entry name" value="G6PD"/>
    <property type="match status" value="1"/>
</dbReference>
<dbReference type="Gene3D" id="3.40.50.720">
    <property type="entry name" value="NAD(P)-binding Rossmann-like Domain"/>
    <property type="match status" value="1"/>
</dbReference>
<comment type="pathway">
    <text evidence="2 11">Carbohydrate degradation; pentose phosphate pathway; D-ribulose 5-phosphate from D-glucose 6-phosphate (oxidative stage): step 1/3.</text>
</comment>
<dbReference type="VEuPathDB" id="VectorBase:SSCA001261"/>
<evidence type="ECO:0000256" key="2">
    <source>
        <dbReference type="ARBA" id="ARBA00004937"/>
    </source>
</evidence>
<dbReference type="GO" id="GO:0006006">
    <property type="term" value="P:glucose metabolic process"/>
    <property type="evidence" value="ECO:0007669"/>
    <property type="project" value="UniProtKB-KW"/>
</dbReference>
<keyword evidence="6 11" id="KW-0313">Glucose metabolism</keyword>
<dbReference type="Gene3D" id="3.30.360.10">
    <property type="entry name" value="Dihydrodipicolinate Reductase, domain 2"/>
    <property type="match status" value="1"/>
</dbReference>
<feature type="region of interest" description="Disordered" evidence="12">
    <location>
        <begin position="1"/>
        <end position="28"/>
    </location>
</feature>
<dbReference type="InterPro" id="IPR022675">
    <property type="entry name" value="G6P_DH_C"/>
</dbReference>
<evidence type="ECO:0000256" key="1">
    <source>
        <dbReference type="ARBA" id="ARBA00002914"/>
    </source>
</evidence>
<dbReference type="InterPro" id="IPR022674">
    <property type="entry name" value="G6P_DH_NAD-bd"/>
</dbReference>
<evidence type="ECO:0000256" key="11">
    <source>
        <dbReference type="RuleBase" id="RU362120"/>
    </source>
</evidence>
<dbReference type="PANTHER" id="PTHR23429:SF0">
    <property type="entry name" value="GLUCOSE-6-PHOSPHATE 1-DEHYDROGENASE"/>
    <property type="match status" value="1"/>
</dbReference>
<name>A0A131ZYB3_SARSC</name>
<dbReference type="GO" id="GO:0005829">
    <property type="term" value="C:cytosol"/>
    <property type="evidence" value="ECO:0007669"/>
    <property type="project" value="TreeGrafter"/>
</dbReference>
<dbReference type="InterPro" id="IPR001282">
    <property type="entry name" value="G6P_DH"/>
</dbReference>
<evidence type="ECO:0000256" key="6">
    <source>
        <dbReference type="ARBA" id="ARBA00022526"/>
    </source>
</evidence>
<dbReference type="PRINTS" id="PR00079">
    <property type="entry name" value="G6PDHDRGNASE"/>
</dbReference>
<dbReference type="SUPFAM" id="SSF51735">
    <property type="entry name" value="NAD(P)-binding Rossmann-fold domains"/>
    <property type="match status" value="1"/>
</dbReference>
<organism evidence="15 16">
    <name type="scientific">Sarcoptes scabiei</name>
    <name type="common">Itch mite</name>
    <name type="synonym">Acarus scabiei</name>
    <dbReference type="NCBI Taxonomy" id="52283"/>
    <lineage>
        <taxon>Eukaryota</taxon>
        <taxon>Metazoa</taxon>
        <taxon>Ecdysozoa</taxon>
        <taxon>Arthropoda</taxon>
        <taxon>Chelicerata</taxon>
        <taxon>Arachnida</taxon>
        <taxon>Acari</taxon>
        <taxon>Acariformes</taxon>
        <taxon>Sarcoptiformes</taxon>
        <taxon>Astigmata</taxon>
        <taxon>Psoroptidia</taxon>
        <taxon>Sarcoptoidea</taxon>
        <taxon>Sarcoptidae</taxon>
        <taxon>Sarcoptinae</taxon>
        <taxon>Sarcoptes</taxon>
    </lineage>
</organism>
<dbReference type="UniPathway" id="UPA00115">
    <property type="reaction ID" value="UER00408"/>
</dbReference>
<dbReference type="PROSITE" id="PS00069">
    <property type="entry name" value="G6P_DEHYDROGENASE"/>
    <property type="match status" value="1"/>
</dbReference>
<evidence type="ECO:0000256" key="8">
    <source>
        <dbReference type="ARBA" id="ARBA00023002"/>
    </source>
</evidence>
<keyword evidence="8 11" id="KW-0560">Oxidoreductase</keyword>
<reference evidence="15 16" key="1">
    <citation type="journal article" date="2015" name="Parasit. Vectors">
        <title>Draft genome of the scabies mite.</title>
        <authorList>
            <person name="Rider S.D.Jr."/>
            <person name="Morgan M.S."/>
            <person name="Arlian L.G."/>
        </authorList>
    </citation>
    <scope>NUCLEOTIDE SEQUENCE [LARGE SCALE GENOMIC DNA]</scope>
    <source>
        <strain evidence="15">Arlian Lab</strain>
    </source>
</reference>
<dbReference type="FunFam" id="3.30.360.10:FF:000018">
    <property type="entry name" value="Glucose-6-phosphate 1-dehydrogenase"/>
    <property type="match status" value="1"/>
</dbReference>
<evidence type="ECO:0000256" key="9">
    <source>
        <dbReference type="ARBA" id="ARBA00023277"/>
    </source>
</evidence>
<dbReference type="Pfam" id="PF02781">
    <property type="entry name" value="G6PD_C"/>
    <property type="match status" value="1"/>
</dbReference>
<dbReference type="PIRSF" id="PIRSF000110">
    <property type="entry name" value="G6PD"/>
    <property type="match status" value="1"/>
</dbReference>
<dbReference type="OrthoDB" id="60984at2759"/>
<proteinExistence type="inferred from homology"/>
<comment type="function">
    <text evidence="11">Catalyzes the rate-limiting step of the oxidative pentose-phosphate pathway, which represents a route for the dissimilation of carbohydrates besides glycolysis.</text>
</comment>